<evidence type="ECO:0000259" key="2">
    <source>
        <dbReference type="Pfam" id="PF12766"/>
    </source>
</evidence>
<evidence type="ECO:0000313" key="3">
    <source>
        <dbReference type="EMBL" id="MBJ3763450.1"/>
    </source>
</evidence>
<dbReference type="Proteomes" id="UP000642488">
    <property type="component" value="Unassembled WGS sequence"/>
</dbReference>
<proteinExistence type="predicted"/>
<dbReference type="AlphaFoldDB" id="A0A934IHG6"/>
<dbReference type="Pfam" id="PF12766">
    <property type="entry name" value="Pyridox_oxase_2"/>
    <property type="match status" value="1"/>
</dbReference>
<organism evidence="3 4">
    <name type="scientific">Palleronia pontilimi</name>
    <dbReference type="NCBI Taxonomy" id="1964209"/>
    <lineage>
        <taxon>Bacteria</taxon>
        <taxon>Pseudomonadati</taxon>
        <taxon>Pseudomonadota</taxon>
        <taxon>Alphaproteobacteria</taxon>
        <taxon>Rhodobacterales</taxon>
        <taxon>Roseobacteraceae</taxon>
        <taxon>Palleronia</taxon>
    </lineage>
</organism>
<gene>
    <name evidence="3" type="ORF">ILP92_11905</name>
</gene>
<dbReference type="GO" id="GO:0010181">
    <property type="term" value="F:FMN binding"/>
    <property type="evidence" value="ECO:0007669"/>
    <property type="project" value="InterPro"/>
</dbReference>
<feature type="region of interest" description="Disordered" evidence="1">
    <location>
        <begin position="119"/>
        <end position="142"/>
    </location>
</feature>
<sequence length="186" mass="20360">MTAMDDWANDLTKLWDFCWQKLGRGAADAKSPLHRPVLATVGLGGGAEARTLVLRGASPSARTLELHTDTASTKVSELRATPLASLLFWDPKSDLQLRARVHVQIDEDTDGLWSRLSDGARSNYGGTPPTGAPILSPDAYDKTPQPDRLTRLVCHLQSLDVVHLGPEHRRALYARDADFTGQWLAP</sequence>
<evidence type="ECO:0000256" key="1">
    <source>
        <dbReference type="SAM" id="MobiDB-lite"/>
    </source>
</evidence>
<dbReference type="SUPFAM" id="SSF50475">
    <property type="entry name" value="FMN-binding split barrel"/>
    <property type="match status" value="1"/>
</dbReference>
<name>A0A934IHG6_9RHOB</name>
<accession>A0A934IHG6</accession>
<evidence type="ECO:0000313" key="4">
    <source>
        <dbReference type="Proteomes" id="UP000642488"/>
    </source>
</evidence>
<dbReference type="InterPro" id="IPR012349">
    <property type="entry name" value="Split_barrel_FMN-bd"/>
</dbReference>
<dbReference type="Gene3D" id="2.30.110.10">
    <property type="entry name" value="Electron Transport, Fmn-binding Protein, Chain A"/>
    <property type="match status" value="1"/>
</dbReference>
<dbReference type="RefSeq" id="WP_198916619.1">
    <property type="nucleotide sequence ID" value="NZ_JAEKPD010000010.1"/>
</dbReference>
<keyword evidence="4" id="KW-1185">Reference proteome</keyword>
<protein>
    <submittedName>
        <fullName evidence="3">Pyridoxamine 5'-phosphate oxidase family protein</fullName>
    </submittedName>
</protein>
<comment type="caution">
    <text evidence="3">The sequence shown here is derived from an EMBL/GenBank/DDBJ whole genome shotgun (WGS) entry which is preliminary data.</text>
</comment>
<dbReference type="EMBL" id="JAEKPD010000010">
    <property type="protein sequence ID" value="MBJ3763450.1"/>
    <property type="molecule type" value="Genomic_DNA"/>
</dbReference>
<dbReference type="InterPro" id="IPR024624">
    <property type="entry name" value="Pyridox_Oxase_Alr4036_FMN-bd"/>
</dbReference>
<feature type="domain" description="Pyridoxamine 5'-phosphate oxidase Alr4036 family FMN-binding" evidence="2">
    <location>
        <begin position="29"/>
        <end position="102"/>
    </location>
</feature>
<reference evidence="3" key="1">
    <citation type="submission" date="2020-12" db="EMBL/GenBank/DDBJ databases">
        <title>Bacterial taxonomy.</title>
        <authorList>
            <person name="Pan X."/>
        </authorList>
    </citation>
    <scope>NUCLEOTIDE SEQUENCE</scope>
    <source>
        <strain evidence="3">KCTC 52957</strain>
    </source>
</reference>